<evidence type="ECO:0000313" key="3">
    <source>
        <dbReference type="Proteomes" id="UP001283361"/>
    </source>
</evidence>
<keyword evidence="3" id="KW-1185">Reference proteome</keyword>
<evidence type="ECO:0000256" key="1">
    <source>
        <dbReference type="SAM" id="MobiDB-lite"/>
    </source>
</evidence>
<accession>A0AAE0XYH3</accession>
<protein>
    <submittedName>
        <fullName evidence="2">Uncharacterized protein</fullName>
    </submittedName>
</protein>
<evidence type="ECO:0000313" key="2">
    <source>
        <dbReference type="EMBL" id="KAK3725628.1"/>
    </source>
</evidence>
<dbReference type="Proteomes" id="UP001283361">
    <property type="component" value="Unassembled WGS sequence"/>
</dbReference>
<comment type="caution">
    <text evidence="2">The sequence shown here is derived from an EMBL/GenBank/DDBJ whole genome shotgun (WGS) entry which is preliminary data.</text>
</comment>
<name>A0AAE0XYH3_9GAST</name>
<dbReference type="EMBL" id="JAWDGP010007329">
    <property type="protein sequence ID" value="KAK3725628.1"/>
    <property type="molecule type" value="Genomic_DNA"/>
</dbReference>
<gene>
    <name evidence="2" type="ORF">RRG08_043045</name>
</gene>
<organism evidence="2 3">
    <name type="scientific">Elysia crispata</name>
    <name type="common">lettuce slug</name>
    <dbReference type="NCBI Taxonomy" id="231223"/>
    <lineage>
        <taxon>Eukaryota</taxon>
        <taxon>Metazoa</taxon>
        <taxon>Spiralia</taxon>
        <taxon>Lophotrochozoa</taxon>
        <taxon>Mollusca</taxon>
        <taxon>Gastropoda</taxon>
        <taxon>Heterobranchia</taxon>
        <taxon>Euthyneura</taxon>
        <taxon>Panpulmonata</taxon>
        <taxon>Sacoglossa</taxon>
        <taxon>Placobranchoidea</taxon>
        <taxon>Plakobranchidae</taxon>
        <taxon>Elysia</taxon>
    </lineage>
</organism>
<reference evidence="2" key="1">
    <citation type="journal article" date="2023" name="G3 (Bethesda)">
        <title>A reference genome for the long-term kleptoplast-retaining sea slug Elysia crispata morphotype clarki.</title>
        <authorList>
            <person name="Eastman K.E."/>
            <person name="Pendleton A.L."/>
            <person name="Shaikh M.A."/>
            <person name="Suttiyut T."/>
            <person name="Ogas R."/>
            <person name="Tomko P."/>
            <person name="Gavelis G."/>
            <person name="Widhalm J.R."/>
            <person name="Wisecaver J.H."/>
        </authorList>
    </citation>
    <scope>NUCLEOTIDE SEQUENCE</scope>
    <source>
        <strain evidence="2">ECLA1</strain>
    </source>
</reference>
<proteinExistence type="predicted"/>
<dbReference type="AlphaFoldDB" id="A0AAE0XYH3"/>
<feature type="region of interest" description="Disordered" evidence="1">
    <location>
        <begin position="58"/>
        <end position="79"/>
    </location>
</feature>
<sequence length="79" mass="8966">MRKYMQVADQMVTQITTSAPMRNESINILATPGTNTCTSICTDIIRPFSRRMKNTLRMHSKILPPTSQDSNYDKSTKAK</sequence>